<protein>
    <recommendedName>
        <fullName evidence="6 8">Small ribosomal subunit protein uS5</fullName>
    </recommendedName>
</protein>
<name>A0A292IHH3_9MOLU</name>
<comment type="subunit">
    <text evidence="7 8">Part of the 30S ribosomal subunit. Contacts proteins S4 and S8.</text>
</comment>
<evidence type="ECO:0000256" key="9">
    <source>
        <dbReference type="RuleBase" id="RU003823"/>
    </source>
</evidence>
<dbReference type="InterPro" id="IPR000851">
    <property type="entry name" value="Ribosomal_uS5"/>
</dbReference>
<accession>A0A292IHH3</accession>
<dbReference type="GO" id="GO:0015935">
    <property type="term" value="C:small ribosomal subunit"/>
    <property type="evidence" value="ECO:0007669"/>
    <property type="project" value="InterPro"/>
</dbReference>
<dbReference type="HAMAP" id="MF_01307_B">
    <property type="entry name" value="Ribosomal_uS5_B"/>
    <property type="match status" value="1"/>
</dbReference>
<dbReference type="PROSITE" id="PS50881">
    <property type="entry name" value="S5_DSRBD"/>
    <property type="match status" value="1"/>
</dbReference>
<evidence type="ECO:0000313" key="13">
    <source>
        <dbReference type="Proteomes" id="UP000261764"/>
    </source>
</evidence>
<dbReference type="GO" id="GO:0003735">
    <property type="term" value="F:structural constituent of ribosome"/>
    <property type="evidence" value="ECO:0007669"/>
    <property type="project" value="UniProtKB-UniRule"/>
</dbReference>
<feature type="domain" description="S5 DRBM" evidence="11">
    <location>
        <begin position="100"/>
        <end position="163"/>
    </location>
</feature>
<dbReference type="Gene3D" id="3.30.160.20">
    <property type="match status" value="1"/>
</dbReference>
<keyword evidence="5 8" id="KW-0687">Ribonucleoprotein</keyword>
<dbReference type="InterPro" id="IPR020568">
    <property type="entry name" value="Ribosomal_Su5_D2-typ_SF"/>
</dbReference>
<dbReference type="InterPro" id="IPR005712">
    <property type="entry name" value="Ribosomal_uS5_bac-type"/>
</dbReference>
<dbReference type="GO" id="GO:0019843">
    <property type="term" value="F:rRNA binding"/>
    <property type="evidence" value="ECO:0007669"/>
    <property type="project" value="UniProtKB-UniRule"/>
</dbReference>
<evidence type="ECO:0000256" key="7">
    <source>
        <dbReference type="ARBA" id="ARBA00062000"/>
    </source>
</evidence>
<dbReference type="Pfam" id="PF03719">
    <property type="entry name" value="Ribosomal_S5_C"/>
    <property type="match status" value="1"/>
</dbReference>
<evidence type="ECO:0000313" key="12">
    <source>
        <dbReference type="EMBL" id="CDN40135.1"/>
    </source>
</evidence>
<dbReference type="InterPro" id="IPR005324">
    <property type="entry name" value="Ribosomal_uS5_C"/>
</dbReference>
<dbReference type="NCBIfam" id="TIGR01021">
    <property type="entry name" value="rpsE_bact"/>
    <property type="match status" value="1"/>
</dbReference>
<keyword evidence="3 8" id="KW-0694">RNA-binding</keyword>
<evidence type="ECO:0000256" key="6">
    <source>
        <dbReference type="ARBA" id="ARBA00035255"/>
    </source>
</evidence>
<comment type="domain">
    <text evidence="8">The N-terminal domain interacts with the head of the 30S subunit; the C-terminal domain interacts with the body and contacts protein S4. The interaction surface between S4 and S5 is involved in control of translational fidelity.</text>
</comment>
<dbReference type="GO" id="GO:0005737">
    <property type="term" value="C:cytoplasm"/>
    <property type="evidence" value="ECO:0007669"/>
    <property type="project" value="UniProtKB-ARBA"/>
</dbReference>
<dbReference type="PROSITE" id="PS00585">
    <property type="entry name" value="RIBOSOMAL_S5"/>
    <property type="match status" value="1"/>
</dbReference>
<evidence type="ECO:0000256" key="8">
    <source>
        <dbReference type="HAMAP-Rule" id="MF_01307"/>
    </source>
</evidence>
<dbReference type="SUPFAM" id="SSF54768">
    <property type="entry name" value="dsRNA-binding domain-like"/>
    <property type="match status" value="1"/>
</dbReference>
<comment type="function">
    <text evidence="8">Located at the back of the 30S subunit body where it stabilizes the conformation of the head with respect to the body.</text>
</comment>
<evidence type="ECO:0000256" key="3">
    <source>
        <dbReference type="ARBA" id="ARBA00022884"/>
    </source>
</evidence>
<dbReference type="InterPro" id="IPR013810">
    <property type="entry name" value="Ribosomal_uS5_N"/>
</dbReference>
<keyword evidence="2 8" id="KW-0699">rRNA-binding</keyword>
<evidence type="ECO:0000256" key="10">
    <source>
        <dbReference type="SAM" id="MobiDB-lite"/>
    </source>
</evidence>
<dbReference type="FunFam" id="3.30.230.10:FF:000002">
    <property type="entry name" value="30S ribosomal protein S5"/>
    <property type="match status" value="1"/>
</dbReference>
<evidence type="ECO:0000256" key="2">
    <source>
        <dbReference type="ARBA" id="ARBA00022730"/>
    </source>
</evidence>
<dbReference type="PANTHER" id="PTHR48277:SF1">
    <property type="entry name" value="MITOCHONDRIAL RIBOSOMAL PROTEIN S5"/>
    <property type="match status" value="1"/>
</dbReference>
<dbReference type="EMBL" id="HG937516">
    <property type="protein sequence ID" value="CDN40135.1"/>
    <property type="molecule type" value="Genomic_DNA"/>
</dbReference>
<sequence>MSNDQKQPVNSSADKTTASPATNSQNNHHQKPKKSFVHFSQEGKKAVLGGRQTVGGGTRTPATRSGFGFKGPRSHDDKGGAKYADERNKRKVEKKTRSEYEERIVKINRISKTTKGGRNMRFSALVVIGNRKGKVGYGIAKALEVPNAIKKALRIAERDVCEVAINKHGTMYHEVIGRNGAARVLLKPAPAGTGLIAGGPIRAVIELAGFTDIYTKNLGKNTPVNMIQATLNGILRQLTPKTVAKLRDKELKDL</sequence>
<evidence type="ECO:0000256" key="5">
    <source>
        <dbReference type="ARBA" id="ARBA00023274"/>
    </source>
</evidence>
<proteinExistence type="inferred from homology"/>
<dbReference type="GO" id="GO:0006412">
    <property type="term" value="P:translation"/>
    <property type="evidence" value="ECO:0007669"/>
    <property type="project" value="UniProtKB-UniRule"/>
</dbReference>
<gene>
    <name evidence="8" type="primary">rpsE</name>
    <name evidence="12" type="ORF">MAMA39_00070</name>
</gene>
<feature type="compositionally biased region" description="Basic and acidic residues" evidence="10">
    <location>
        <begin position="73"/>
        <end position="88"/>
    </location>
</feature>
<organism evidence="12 13">
    <name type="scientific">Mycoplasma amphoriforme A39</name>
    <dbReference type="NCBI Taxonomy" id="572419"/>
    <lineage>
        <taxon>Bacteria</taxon>
        <taxon>Bacillati</taxon>
        <taxon>Mycoplasmatota</taxon>
        <taxon>Mollicutes</taxon>
        <taxon>Mycoplasmataceae</taxon>
        <taxon>Mycoplasma</taxon>
    </lineage>
</organism>
<dbReference type="KEGG" id="mamp:MAMA39_00070"/>
<dbReference type="SUPFAM" id="SSF54211">
    <property type="entry name" value="Ribosomal protein S5 domain 2-like"/>
    <property type="match status" value="1"/>
</dbReference>
<evidence type="ECO:0000256" key="1">
    <source>
        <dbReference type="ARBA" id="ARBA00008945"/>
    </source>
</evidence>
<dbReference type="InterPro" id="IPR014721">
    <property type="entry name" value="Ribsml_uS5_D2-typ_fold_subgr"/>
</dbReference>
<dbReference type="PANTHER" id="PTHR48277">
    <property type="entry name" value="MITOCHONDRIAL RIBOSOMAL PROTEIN S5"/>
    <property type="match status" value="1"/>
</dbReference>
<dbReference type="AlphaFoldDB" id="A0A292IHH3"/>
<feature type="compositionally biased region" description="Polar residues" evidence="10">
    <location>
        <begin position="1"/>
        <end position="27"/>
    </location>
</feature>
<feature type="region of interest" description="Disordered" evidence="10">
    <location>
        <begin position="1"/>
        <end position="94"/>
    </location>
</feature>
<evidence type="ECO:0000256" key="4">
    <source>
        <dbReference type="ARBA" id="ARBA00022980"/>
    </source>
</evidence>
<comment type="similarity">
    <text evidence="1 8 9">Belongs to the universal ribosomal protein uS5 family.</text>
</comment>
<keyword evidence="13" id="KW-1185">Reference proteome</keyword>
<comment type="function">
    <text evidence="8">With S4 and S12 plays an important role in translational accuracy.</text>
</comment>
<dbReference type="InterPro" id="IPR018192">
    <property type="entry name" value="Ribosomal_uS5_N_CS"/>
</dbReference>
<evidence type="ECO:0000259" key="11">
    <source>
        <dbReference type="PROSITE" id="PS50881"/>
    </source>
</evidence>
<reference evidence="12 13" key="1">
    <citation type="journal article" date="2015" name="Clin. Infect. Dis.">
        <title>Genomic Investigations unmask Mycoplasma amphoriforme, a new respiratory pathogen.</title>
        <authorList>
            <person name="Gillespie S.H."/>
            <person name="Ling C.L."/>
            <person name="Oravcova K."/>
            <person name="Pinheiro M."/>
            <person name="Wells L."/>
            <person name="Bryant J.M."/>
            <person name="McHugh T.D."/>
            <person name="Bebear C."/>
            <person name="Webster D."/>
            <person name="Harris S.R."/>
            <person name="Seth-Smith H.M."/>
            <person name="Thomson N.R."/>
        </authorList>
    </citation>
    <scope>NUCLEOTIDE SEQUENCE [LARGE SCALE GENOMIC DNA]</scope>
    <source>
        <strain evidence="12 13">A39</strain>
    </source>
</reference>
<dbReference type="FunFam" id="3.30.160.20:FF:000001">
    <property type="entry name" value="30S ribosomal protein S5"/>
    <property type="match status" value="1"/>
</dbReference>
<keyword evidence="4 8" id="KW-0689">Ribosomal protein</keyword>
<dbReference type="Gene3D" id="3.30.230.10">
    <property type="match status" value="1"/>
</dbReference>
<dbReference type="Proteomes" id="UP000261764">
    <property type="component" value="Chromosome I"/>
</dbReference>
<dbReference type="Pfam" id="PF00333">
    <property type="entry name" value="Ribosomal_S5"/>
    <property type="match status" value="1"/>
</dbReference>
<dbReference type="GO" id="GO:0042254">
    <property type="term" value="P:ribosome biogenesis"/>
    <property type="evidence" value="ECO:0007669"/>
    <property type="project" value="UniProtKB-ARBA"/>
</dbReference>